<dbReference type="SUPFAM" id="SSF52954">
    <property type="entry name" value="Class II aaRS ABD-related"/>
    <property type="match status" value="1"/>
</dbReference>
<dbReference type="InterPro" id="IPR004154">
    <property type="entry name" value="Anticodon-bd"/>
</dbReference>
<dbReference type="InterPro" id="IPR045864">
    <property type="entry name" value="aa-tRNA-synth_II/BPL/LPL"/>
</dbReference>
<dbReference type="Gene3D" id="3.10.20.30">
    <property type="match status" value="1"/>
</dbReference>
<evidence type="ECO:0000313" key="16">
    <source>
        <dbReference type="Proteomes" id="UP001172684"/>
    </source>
</evidence>
<evidence type="ECO:0000313" key="15">
    <source>
        <dbReference type="EMBL" id="KAJ9658927.1"/>
    </source>
</evidence>
<evidence type="ECO:0000256" key="6">
    <source>
        <dbReference type="ARBA" id="ARBA00022741"/>
    </source>
</evidence>
<dbReference type="PROSITE" id="PS51880">
    <property type="entry name" value="TGS"/>
    <property type="match status" value="1"/>
</dbReference>
<name>A0ABQ9NJ25_9PEZI</name>
<evidence type="ECO:0000256" key="12">
    <source>
        <dbReference type="SAM" id="MobiDB-lite"/>
    </source>
</evidence>
<evidence type="ECO:0000256" key="4">
    <source>
        <dbReference type="ARBA" id="ARBA00022490"/>
    </source>
</evidence>
<dbReference type="InterPro" id="IPR002314">
    <property type="entry name" value="aa-tRNA-synt_IIb"/>
</dbReference>
<dbReference type="CDD" id="cd00771">
    <property type="entry name" value="ThrRS_core"/>
    <property type="match status" value="1"/>
</dbReference>
<sequence length="819" mass="93957">MEAVKDAVDGVKNLAVQDGQKKQKKEKKPKGADSGDARPLELSPPPAYFDHRIRMFEELKAKYDEEVSRKPREPITITLADGKQHVGESWKTSPADIARGISKSLFERTVIARVDGELWDLERPLEKSGRLELLDFEDPEGKKVFWHSSAHILGEAAERRFGCDLCIGPPVEDGFYYEMALPGGEVVQQSDHDPLENLANKIVKEKQRFERLELSKDDLLEMFKTNKYKQHIIKDKIPDGSFTTVYRCGPLIDLCRGPHVPNTGRVKFFKVMKNSASYFLGDANNDSLQRIYGVSFPEKQMMAEHLKYLEEAAKRDHRKIGKEQELFFFHEWSPGSCFFLPHGMIIYNTFRHSPEVSDTHKQDLRLAWPMGAEERGSGARPASILLGYRGVLLLNVDRMLFFNDSLTWCLQTLQSFLRSEYWKRGYQEVSSPNMYNAALWKRSGHWQHYKDDMFTFEVEKDQWALKPMNCPGHCLMFSHRERSYRELPMRIADFGVLHRNEASGALTGLTRVRRFQQDDTHIFCTEEQIEQEITGLFDFLRTVYGKFGFTFKMKLSTRPDKYLGDVETWDKAEARLSAALDQFTAEGGSQWQLNPGDGAFYGPKIDITISDALKRDHQCATIQLDFMLPRRFNLEYMSPDAASAKPKSEAPESQPPPPEQSKEDGKLDAVERELTPGCARPVMIHRAIYGSFERFIAILTEHFAGKWPFWLSPRQALVIPVMPAVNDYVREVQQVFRERGMHVDIDISGNTMAKKIRSGQLAQYNFIFVVGAAEKDSRTVNIRNRDIPETQKLGELVPLDEAISKLEALRESRALENKM</sequence>
<evidence type="ECO:0000259" key="14">
    <source>
        <dbReference type="PROSITE" id="PS51880"/>
    </source>
</evidence>
<dbReference type="Gene3D" id="3.30.930.10">
    <property type="entry name" value="Bira Bifunctional Protein, Domain 2"/>
    <property type="match status" value="2"/>
</dbReference>
<dbReference type="Gene3D" id="3.30.980.10">
    <property type="entry name" value="Threonyl-trna Synthetase, Chain A, domain 2"/>
    <property type="match status" value="1"/>
</dbReference>
<feature type="domain" description="Aminoacyl-transfer RNA synthetases class-II family profile" evidence="13">
    <location>
        <begin position="411"/>
        <end position="708"/>
    </location>
</feature>
<dbReference type="HAMAP" id="MF_00184">
    <property type="entry name" value="Thr_tRNA_synth"/>
    <property type="match status" value="1"/>
</dbReference>
<dbReference type="SUPFAM" id="SSF81271">
    <property type="entry name" value="TGS-like"/>
    <property type="match status" value="1"/>
</dbReference>
<dbReference type="CDD" id="cd01667">
    <property type="entry name" value="TGS_ThrRS"/>
    <property type="match status" value="1"/>
</dbReference>
<comment type="catalytic activity">
    <reaction evidence="11">
        <text>tRNA(Thr) + L-threonine + ATP = L-threonyl-tRNA(Thr) + AMP + diphosphate + H(+)</text>
        <dbReference type="Rhea" id="RHEA:24624"/>
        <dbReference type="Rhea" id="RHEA-COMP:9670"/>
        <dbReference type="Rhea" id="RHEA-COMP:9704"/>
        <dbReference type="ChEBI" id="CHEBI:15378"/>
        <dbReference type="ChEBI" id="CHEBI:30616"/>
        <dbReference type="ChEBI" id="CHEBI:33019"/>
        <dbReference type="ChEBI" id="CHEBI:57926"/>
        <dbReference type="ChEBI" id="CHEBI:78442"/>
        <dbReference type="ChEBI" id="CHEBI:78534"/>
        <dbReference type="ChEBI" id="CHEBI:456215"/>
        <dbReference type="EC" id="6.1.1.3"/>
    </reaction>
</comment>
<dbReference type="InterPro" id="IPR018163">
    <property type="entry name" value="Thr/Ala-tRNA-synth_IIc_edit"/>
</dbReference>
<feature type="region of interest" description="Disordered" evidence="12">
    <location>
        <begin position="641"/>
        <end position="668"/>
    </location>
</feature>
<comment type="caution">
    <text evidence="15">The sequence shown here is derived from an EMBL/GenBank/DDBJ whole genome shotgun (WGS) entry which is preliminary data.</text>
</comment>
<dbReference type="PRINTS" id="PR01047">
    <property type="entry name" value="TRNASYNTHTHR"/>
</dbReference>
<feature type="compositionally biased region" description="Basic and acidic residues" evidence="12">
    <location>
        <begin position="29"/>
        <end position="39"/>
    </location>
</feature>
<dbReference type="InterPro" id="IPR012947">
    <property type="entry name" value="tRNA_SAD"/>
</dbReference>
<evidence type="ECO:0000256" key="1">
    <source>
        <dbReference type="ARBA" id="ARBA00004496"/>
    </source>
</evidence>
<dbReference type="CDD" id="cd00860">
    <property type="entry name" value="ThrRS_anticodon"/>
    <property type="match status" value="1"/>
</dbReference>
<keyword evidence="8" id="KW-0648">Protein biosynthesis</keyword>
<dbReference type="EMBL" id="JAPDRL010000081">
    <property type="protein sequence ID" value="KAJ9658927.1"/>
    <property type="molecule type" value="Genomic_DNA"/>
</dbReference>
<evidence type="ECO:0000256" key="11">
    <source>
        <dbReference type="ARBA" id="ARBA00049515"/>
    </source>
</evidence>
<evidence type="ECO:0000256" key="3">
    <source>
        <dbReference type="ARBA" id="ARBA00013163"/>
    </source>
</evidence>
<dbReference type="InterPro" id="IPR006195">
    <property type="entry name" value="aa-tRNA-synth_II"/>
</dbReference>
<keyword evidence="16" id="KW-1185">Reference proteome</keyword>
<comment type="subcellular location">
    <subcellularLocation>
        <location evidence="1">Cytoplasm</location>
    </subcellularLocation>
</comment>
<keyword evidence="7" id="KW-0067">ATP-binding</keyword>
<dbReference type="InterPro" id="IPR002320">
    <property type="entry name" value="Thr-tRNA-ligase_IIa"/>
</dbReference>
<dbReference type="InterPro" id="IPR004095">
    <property type="entry name" value="TGS"/>
</dbReference>
<dbReference type="Pfam" id="PF02824">
    <property type="entry name" value="TGS"/>
    <property type="match status" value="1"/>
</dbReference>
<evidence type="ECO:0000256" key="5">
    <source>
        <dbReference type="ARBA" id="ARBA00022598"/>
    </source>
</evidence>
<dbReference type="InterPro" id="IPR047246">
    <property type="entry name" value="ThrRS_anticodon"/>
</dbReference>
<dbReference type="InterPro" id="IPR012676">
    <property type="entry name" value="TGS-like"/>
</dbReference>
<dbReference type="SUPFAM" id="SSF55186">
    <property type="entry name" value="ThrRS/AlaRS common domain"/>
    <property type="match status" value="1"/>
</dbReference>
<dbReference type="SUPFAM" id="SSF55681">
    <property type="entry name" value="Class II aaRS and biotin synthetases"/>
    <property type="match status" value="2"/>
</dbReference>
<keyword evidence="9" id="KW-0030">Aminoacyl-tRNA synthetase</keyword>
<reference evidence="15" key="1">
    <citation type="submission" date="2022-10" db="EMBL/GenBank/DDBJ databases">
        <title>Culturing micro-colonial fungi from biological soil crusts in the Mojave desert and describing Neophaeococcomyces mojavensis, and introducing the new genera and species Taxawa tesnikishii.</title>
        <authorList>
            <person name="Kurbessoian T."/>
            <person name="Stajich J.E."/>
        </authorList>
    </citation>
    <scope>NUCLEOTIDE SEQUENCE</scope>
    <source>
        <strain evidence="15">TK_1</strain>
    </source>
</reference>
<dbReference type="GO" id="GO:0004829">
    <property type="term" value="F:threonine-tRNA ligase activity"/>
    <property type="evidence" value="ECO:0007669"/>
    <property type="project" value="UniProtKB-EC"/>
</dbReference>
<keyword evidence="4" id="KW-0963">Cytoplasm</keyword>
<evidence type="ECO:0000256" key="10">
    <source>
        <dbReference type="ARBA" id="ARBA00031900"/>
    </source>
</evidence>
<proteinExistence type="inferred from homology"/>
<dbReference type="PANTHER" id="PTHR11451">
    <property type="entry name" value="THREONINE-TRNA LIGASE"/>
    <property type="match status" value="1"/>
</dbReference>
<dbReference type="InterPro" id="IPR012675">
    <property type="entry name" value="Beta-grasp_dom_sf"/>
</dbReference>
<dbReference type="Pfam" id="PF03129">
    <property type="entry name" value="HGTP_anticodon"/>
    <property type="match status" value="1"/>
</dbReference>
<dbReference type="Gene3D" id="3.40.50.800">
    <property type="entry name" value="Anticodon-binding domain"/>
    <property type="match status" value="1"/>
</dbReference>
<dbReference type="Proteomes" id="UP001172684">
    <property type="component" value="Unassembled WGS sequence"/>
</dbReference>
<dbReference type="Pfam" id="PF07973">
    <property type="entry name" value="tRNA_SAD"/>
    <property type="match status" value="1"/>
</dbReference>
<dbReference type="PROSITE" id="PS50862">
    <property type="entry name" value="AA_TRNA_LIGASE_II"/>
    <property type="match status" value="1"/>
</dbReference>
<feature type="domain" description="TGS" evidence="14">
    <location>
        <begin position="73"/>
        <end position="135"/>
    </location>
</feature>
<accession>A0ABQ9NJ25</accession>
<evidence type="ECO:0000259" key="13">
    <source>
        <dbReference type="PROSITE" id="PS50862"/>
    </source>
</evidence>
<dbReference type="Pfam" id="PF00587">
    <property type="entry name" value="tRNA-synt_2b"/>
    <property type="match status" value="1"/>
</dbReference>
<gene>
    <name evidence="15" type="primary">THS1</name>
    <name evidence="15" type="ORF">H2201_007577</name>
</gene>
<dbReference type="SMART" id="SM00863">
    <property type="entry name" value="tRNA_SAD"/>
    <property type="match status" value="1"/>
</dbReference>
<dbReference type="InterPro" id="IPR033728">
    <property type="entry name" value="ThrRS_core"/>
</dbReference>
<protein>
    <recommendedName>
        <fullName evidence="3">threonine--tRNA ligase</fullName>
        <ecNumber evidence="3">6.1.1.3</ecNumber>
    </recommendedName>
    <alternativeName>
        <fullName evidence="10">Threonyl-tRNA synthetase</fullName>
    </alternativeName>
</protein>
<comment type="similarity">
    <text evidence="2">Belongs to the class-II aminoacyl-tRNA synthetase family.</text>
</comment>
<keyword evidence="5 15" id="KW-0436">Ligase</keyword>
<keyword evidence="6" id="KW-0547">Nucleotide-binding</keyword>
<dbReference type="PANTHER" id="PTHR11451:SF46">
    <property type="entry name" value="THREONINE--TRNA LIGASE"/>
    <property type="match status" value="1"/>
</dbReference>
<evidence type="ECO:0000256" key="7">
    <source>
        <dbReference type="ARBA" id="ARBA00022840"/>
    </source>
</evidence>
<organism evidence="15 16">
    <name type="scientific">Coniosporium apollinis</name>
    <dbReference type="NCBI Taxonomy" id="61459"/>
    <lineage>
        <taxon>Eukaryota</taxon>
        <taxon>Fungi</taxon>
        <taxon>Dikarya</taxon>
        <taxon>Ascomycota</taxon>
        <taxon>Pezizomycotina</taxon>
        <taxon>Dothideomycetes</taxon>
        <taxon>Dothideomycetes incertae sedis</taxon>
        <taxon>Coniosporium</taxon>
    </lineage>
</organism>
<evidence type="ECO:0000256" key="8">
    <source>
        <dbReference type="ARBA" id="ARBA00022917"/>
    </source>
</evidence>
<dbReference type="EC" id="6.1.1.3" evidence="3"/>
<evidence type="ECO:0000256" key="9">
    <source>
        <dbReference type="ARBA" id="ARBA00023146"/>
    </source>
</evidence>
<dbReference type="InterPro" id="IPR036621">
    <property type="entry name" value="Anticodon-bd_dom_sf"/>
</dbReference>
<evidence type="ECO:0000256" key="2">
    <source>
        <dbReference type="ARBA" id="ARBA00008226"/>
    </source>
</evidence>
<feature type="region of interest" description="Disordered" evidence="12">
    <location>
        <begin position="1"/>
        <end position="45"/>
    </location>
</feature>